<dbReference type="SUPFAM" id="SSF81383">
    <property type="entry name" value="F-box domain"/>
    <property type="match status" value="1"/>
</dbReference>
<accession>N1QTX9</accession>
<dbReference type="SMART" id="SM00256">
    <property type="entry name" value="FBOX"/>
    <property type="match status" value="1"/>
</dbReference>
<dbReference type="Pfam" id="PF12937">
    <property type="entry name" value="F-box-like"/>
    <property type="match status" value="1"/>
</dbReference>
<dbReference type="CDD" id="cd22157">
    <property type="entry name" value="F-box_AtFBW1-like"/>
    <property type="match status" value="1"/>
</dbReference>
<dbReference type="PANTHER" id="PTHR31111:SF133">
    <property type="entry name" value="OS07G0196600 PROTEIN"/>
    <property type="match status" value="1"/>
</dbReference>
<sequence>MAAKRYANVPVSRLGRFWPRRRKMRRRIGRSRSRSLPPYLPDAVISNILSWLPSKSAIRCKAVCKAWHAMVSDRHFVSDHLERSKERPAVLLLPCAYSRREHNVLMSLWIDFYYNSGGGDMTELMYREHIPKSIGQCTLPLHCDGLILTSTLDQEVMVCNPATREFVTSPKGSHNLNKRPRVGLGFDPSSSKYKVARFFYQVEDGKTSQPICRFEVLTLGTDNEWRRTVDPPYPIMGVTPGHMRGAIYWAVDLPSAEHPNAFLRFDLADEKFGLTPYPPCERTEPTYFVELEGELCCACFTGKHLVEAEDVVEIWTCDGTGAPMWALRCTIPIPKDSIVPYPAGGFTIPTVMFLGEHLLLMCDHKLQEFCV</sequence>
<evidence type="ECO:0000313" key="1">
    <source>
        <dbReference type="EnsemblPlants" id="EMT01351"/>
    </source>
</evidence>
<dbReference type="OMA" id="MCYDREN"/>
<proteinExistence type="predicted"/>
<dbReference type="InterPro" id="IPR036047">
    <property type="entry name" value="F-box-like_dom_sf"/>
</dbReference>
<dbReference type="Gene3D" id="1.20.1280.50">
    <property type="match status" value="1"/>
</dbReference>
<organism evidence="1">
    <name type="scientific">Aegilops tauschii</name>
    <name type="common">Tausch's goatgrass</name>
    <name type="synonym">Aegilops squarrosa</name>
    <dbReference type="NCBI Taxonomy" id="37682"/>
    <lineage>
        <taxon>Eukaryota</taxon>
        <taxon>Viridiplantae</taxon>
        <taxon>Streptophyta</taxon>
        <taxon>Embryophyta</taxon>
        <taxon>Tracheophyta</taxon>
        <taxon>Spermatophyta</taxon>
        <taxon>Magnoliopsida</taxon>
        <taxon>Liliopsida</taxon>
        <taxon>Poales</taxon>
        <taxon>Poaceae</taxon>
        <taxon>BOP clade</taxon>
        <taxon>Pooideae</taxon>
        <taxon>Triticodae</taxon>
        <taxon>Triticeae</taxon>
        <taxon>Triticinae</taxon>
        <taxon>Aegilops</taxon>
    </lineage>
</organism>
<name>N1QTX9_AEGTA</name>
<reference evidence="1" key="1">
    <citation type="submission" date="2015-06" db="UniProtKB">
        <authorList>
            <consortium name="EnsemblPlants"/>
        </authorList>
    </citation>
    <scope>IDENTIFICATION</scope>
</reference>
<dbReference type="PANTHER" id="PTHR31111">
    <property type="entry name" value="BNAA05G37150D PROTEIN-RELATED"/>
    <property type="match status" value="1"/>
</dbReference>
<dbReference type="InterPro" id="IPR013187">
    <property type="entry name" value="F-box-assoc_dom_typ3"/>
</dbReference>
<dbReference type="InterPro" id="IPR001810">
    <property type="entry name" value="F-box_dom"/>
</dbReference>
<dbReference type="InterPro" id="IPR017451">
    <property type="entry name" value="F-box-assoc_interact_dom"/>
</dbReference>
<dbReference type="EnsemblPlants" id="EMT01351">
    <property type="protein sequence ID" value="EMT01351"/>
    <property type="gene ID" value="F775_15769"/>
</dbReference>
<dbReference type="NCBIfam" id="TIGR01640">
    <property type="entry name" value="F_box_assoc_1"/>
    <property type="match status" value="1"/>
</dbReference>
<protein>
    <submittedName>
        <fullName evidence="1">Uncharacterized protein</fullName>
    </submittedName>
</protein>
<dbReference type="Pfam" id="PF08268">
    <property type="entry name" value="FBA_3"/>
    <property type="match status" value="1"/>
</dbReference>
<dbReference type="AlphaFoldDB" id="N1QTX9"/>